<proteinExistence type="predicted"/>
<dbReference type="Pfam" id="PF17765">
    <property type="entry name" value="MLTR_LBD"/>
    <property type="match status" value="1"/>
</dbReference>
<evidence type="ECO:0000313" key="3">
    <source>
        <dbReference type="Proteomes" id="UP001519295"/>
    </source>
</evidence>
<reference evidence="2 3" key="1">
    <citation type="submission" date="2021-03" db="EMBL/GenBank/DDBJ databases">
        <title>Sequencing the genomes of 1000 actinobacteria strains.</title>
        <authorList>
            <person name="Klenk H.-P."/>
        </authorList>
    </citation>
    <scope>NUCLEOTIDE SEQUENCE [LARGE SCALE GENOMIC DNA]</scope>
    <source>
        <strain evidence="2 3">DSM 45256</strain>
    </source>
</reference>
<dbReference type="PANTHER" id="PTHR35010:SF2">
    <property type="entry name" value="BLL4672 PROTEIN"/>
    <property type="match status" value="1"/>
</dbReference>
<dbReference type="SMART" id="SM00530">
    <property type="entry name" value="HTH_XRE"/>
    <property type="match status" value="1"/>
</dbReference>
<evidence type="ECO:0000313" key="2">
    <source>
        <dbReference type="EMBL" id="MBP2365679.1"/>
    </source>
</evidence>
<dbReference type="EMBL" id="JAGINU010000001">
    <property type="protein sequence ID" value="MBP2365679.1"/>
    <property type="molecule type" value="Genomic_DNA"/>
</dbReference>
<dbReference type="Proteomes" id="UP001519295">
    <property type="component" value="Unassembled WGS sequence"/>
</dbReference>
<sequence>MAASPLGEFLRARRDSARPEGFGLPVGSRRRAPGLRRTELAALAGISVEYLVRIEQGRDRRPSAPVVNALAGALRLDHPDREHLRHLAKITEGSECVGRPPQAPPEVAAGVRRTLDLIEPGLAMVIDRLGEVLACTASFAAFAGPSGLLDGEANLTRFALADPRAREVFPDRDRVVDEQVAELWQGPSEERTARWRAELPPDADAELERRLARHPRRADGVLRWRHPSGVLRLERQFLELPQDLGQQLVVLLPADDASEELLWIALRGRPLRAVR</sequence>
<dbReference type="Gene3D" id="3.30.450.180">
    <property type="match status" value="1"/>
</dbReference>
<dbReference type="RefSeq" id="WP_210025551.1">
    <property type="nucleotide sequence ID" value="NZ_JAGINU010000001.1"/>
</dbReference>
<dbReference type="Gene3D" id="1.10.260.40">
    <property type="entry name" value="lambda repressor-like DNA-binding domains"/>
    <property type="match status" value="1"/>
</dbReference>
<dbReference type="SUPFAM" id="SSF47413">
    <property type="entry name" value="lambda repressor-like DNA-binding domains"/>
    <property type="match status" value="1"/>
</dbReference>
<dbReference type="InterPro" id="IPR010982">
    <property type="entry name" value="Lambda_DNA-bd_dom_sf"/>
</dbReference>
<dbReference type="InterPro" id="IPR001387">
    <property type="entry name" value="Cro/C1-type_HTH"/>
</dbReference>
<gene>
    <name evidence="2" type="ORF">JOF36_001375</name>
</gene>
<protein>
    <submittedName>
        <fullName evidence="2">Transcriptional regulator with XRE-family HTH domain</fullName>
    </submittedName>
</protein>
<dbReference type="PROSITE" id="PS50943">
    <property type="entry name" value="HTH_CROC1"/>
    <property type="match status" value="1"/>
</dbReference>
<dbReference type="PANTHER" id="PTHR35010">
    <property type="entry name" value="BLL4672 PROTEIN-RELATED"/>
    <property type="match status" value="1"/>
</dbReference>
<dbReference type="InterPro" id="IPR041413">
    <property type="entry name" value="MLTR_LBD"/>
</dbReference>
<dbReference type="CDD" id="cd00093">
    <property type="entry name" value="HTH_XRE"/>
    <property type="match status" value="1"/>
</dbReference>
<keyword evidence="3" id="KW-1185">Reference proteome</keyword>
<name>A0ABS4VQ30_9PSEU</name>
<comment type="caution">
    <text evidence="2">The sequence shown here is derived from an EMBL/GenBank/DDBJ whole genome shotgun (WGS) entry which is preliminary data.</text>
</comment>
<feature type="domain" description="HTH cro/C1-type" evidence="1">
    <location>
        <begin position="30"/>
        <end position="81"/>
    </location>
</feature>
<accession>A0ABS4VQ30</accession>
<evidence type="ECO:0000259" key="1">
    <source>
        <dbReference type="PROSITE" id="PS50943"/>
    </source>
</evidence>
<organism evidence="2 3">
    <name type="scientific">Pseudonocardia parietis</name>
    <dbReference type="NCBI Taxonomy" id="570936"/>
    <lineage>
        <taxon>Bacteria</taxon>
        <taxon>Bacillati</taxon>
        <taxon>Actinomycetota</taxon>
        <taxon>Actinomycetes</taxon>
        <taxon>Pseudonocardiales</taxon>
        <taxon>Pseudonocardiaceae</taxon>
        <taxon>Pseudonocardia</taxon>
    </lineage>
</organism>
<dbReference type="Pfam" id="PF13560">
    <property type="entry name" value="HTH_31"/>
    <property type="match status" value="1"/>
</dbReference>